<protein>
    <submittedName>
        <fullName evidence="7">GNAT family N-acetyltransferase</fullName>
        <ecNumber evidence="7">2.3.1.-</ecNumber>
    </submittedName>
</protein>
<keyword evidence="1" id="KW-0678">Repressor</keyword>
<keyword evidence="3 7" id="KW-0808">Transferase</keyword>
<dbReference type="Gene3D" id="3.40.630.30">
    <property type="match status" value="1"/>
</dbReference>
<dbReference type="SUPFAM" id="SSF55729">
    <property type="entry name" value="Acyl-CoA N-acyltransferases (Nat)"/>
    <property type="match status" value="1"/>
</dbReference>
<feature type="domain" description="N-acetyltransferase" evidence="6">
    <location>
        <begin position="34"/>
        <end position="87"/>
    </location>
</feature>
<evidence type="ECO:0000256" key="2">
    <source>
        <dbReference type="ARBA" id="ARBA00022649"/>
    </source>
</evidence>
<dbReference type="EMBL" id="CP081135">
    <property type="protein sequence ID" value="UEL47223.1"/>
    <property type="molecule type" value="Genomic_DNA"/>
</dbReference>
<dbReference type="KEGG" id="tem:JW646_16560"/>
<evidence type="ECO:0000313" key="7">
    <source>
        <dbReference type="EMBL" id="UEL47223.1"/>
    </source>
</evidence>
<evidence type="ECO:0000256" key="4">
    <source>
        <dbReference type="ARBA" id="ARBA00023315"/>
    </source>
</evidence>
<evidence type="ECO:0000256" key="5">
    <source>
        <dbReference type="ARBA" id="ARBA00049880"/>
    </source>
</evidence>
<name>A0AAX2ZDC0_9FIRM</name>
<proteinExistence type="predicted"/>
<dbReference type="AlphaFoldDB" id="A0AAX2ZDC0"/>
<keyword evidence="4 7" id="KW-0012">Acyltransferase</keyword>
<dbReference type="EC" id="2.3.1.-" evidence="7"/>
<dbReference type="PANTHER" id="PTHR36449:SF1">
    <property type="entry name" value="ACETYLTRANSFERASE"/>
    <property type="match status" value="1"/>
</dbReference>
<keyword evidence="2" id="KW-1277">Toxin-antitoxin system</keyword>
<evidence type="ECO:0000256" key="3">
    <source>
        <dbReference type="ARBA" id="ARBA00022679"/>
    </source>
</evidence>
<gene>
    <name evidence="7" type="ORF">JW646_16560</name>
</gene>
<organism evidence="7 8">
    <name type="scientific">Terrisporobacter hibernicus</name>
    <dbReference type="NCBI Taxonomy" id="2813371"/>
    <lineage>
        <taxon>Bacteria</taxon>
        <taxon>Bacillati</taxon>
        <taxon>Bacillota</taxon>
        <taxon>Clostridia</taxon>
        <taxon>Peptostreptococcales</taxon>
        <taxon>Peptostreptococcaceae</taxon>
        <taxon>Terrisporobacter</taxon>
    </lineage>
</organism>
<dbReference type="Pfam" id="PF00583">
    <property type="entry name" value="Acetyltransf_1"/>
    <property type="match status" value="1"/>
</dbReference>
<evidence type="ECO:0000313" key="8">
    <source>
        <dbReference type="Proteomes" id="UP001198983"/>
    </source>
</evidence>
<accession>A0AAX2ZDC0</accession>
<keyword evidence="8" id="KW-1185">Reference proteome</keyword>
<dbReference type="PANTHER" id="PTHR36449">
    <property type="entry name" value="ACETYLTRANSFERASE-RELATED"/>
    <property type="match status" value="1"/>
</dbReference>
<dbReference type="Proteomes" id="UP001198983">
    <property type="component" value="Chromosome"/>
</dbReference>
<sequence>MKYKRMGAVLDGLCHELAINEIIVAYFTIEFKNIEIEEDEITETYPTVYLICLAIDDKYKNNGIGTILLQYITVEAEKISEFIGCRCLLTDALSYKVSWYQDRGFQYLEEDNCKQDDITVPMFIDFSDYDLVIDYFEEV</sequence>
<comment type="catalytic activity">
    <reaction evidence="5">
        <text>glycyl-tRNA(Gly) + acetyl-CoA = N-acetylglycyl-tRNA(Gly) + CoA + H(+)</text>
        <dbReference type="Rhea" id="RHEA:81867"/>
        <dbReference type="Rhea" id="RHEA-COMP:9683"/>
        <dbReference type="Rhea" id="RHEA-COMP:19766"/>
        <dbReference type="ChEBI" id="CHEBI:15378"/>
        <dbReference type="ChEBI" id="CHEBI:57287"/>
        <dbReference type="ChEBI" id="CHEBI:57288"/>
        <dbReference type="ChEBI" id="CHEBI:78522"/>
        <dbReference type="ChEBI" id="CHEBI:232036"/>
    </reaction>
</comment>
<dbReference type="GO" id="GO:0016747">
    <property type="term" value="F:acyltransferase activity, transferring groups other than amino-acyl groups"/>
    <property type="evidence" value="ECO:0007669"/>
    <property type="project" value="InterPro"/>
</dbReference>
<dbReference type="RefSeq" id="WP_228415708.1">
    <property type="nucleotide sequence ID" value="NZ_CP081135.1"/>
</dbReference>
<dbReference type="InterPro" id="IPR000182">
    <property type="entry name" value="GNAT_dom"/>
</dbReference>
<evidence type="ECO:0000256" key="1">
    <source>
        <dbReference type="ARBA" id="ARBA00022491"/>
    </source>
</evidence>
<dbReference type="InterPro" id="IPR016181">
    <property type="entry name" value="Acyl_CoA_acyltransferase"/>
</dbReference>
<reference evidence="7 8" key="1">
    <citation type="journal article" date="2023" name="Int. J. Syst. Evol. Microbiol.">
        <title>Terrisporobacter hibernicus sp. nov., isolated from bovine faeces in Northern Ireland.</title>
        <authorList>
            <person name="Mitchell M."/>
            <person name="Nguyen S.V."/>
            <person name="Connor M."/>
            <person name="Fairley D.J."/>
            <person name="Donoghue O."/>
            <person name="Marshall H."/>
            <person name="Koolman L."/>
            <person name="McMullan G."/>
            <person name="Schaffer K.E."/>
            <person name="McGrath J.W."/>
            <person name="Fanning S."/>
        </authorList>
    </citation>
    <scope>NUCLEOTIDE SEQUENCE [LARGE SCALE GENOMIC DNA]</scope>
    <source>
        <strain evidence="7 8">MCA3</strain>
    </source>
</reference>
<evidence type="ECO:0000259" key="6">
    <source>
        <dbReference type="Pfam" id="PF00583"/>
    </source>
</evidence>